<feature type="binding site" evidence="2">
    <location>
        <position position="189"/>
    </location>
    <ligand>
        <name>FAD</name>
        <dbReference type="ChEBI" id="CHEBI:57692"/>
    </ligand>
</feature>
<dbReference type="InterPro" id="IPR006905">
    <property type="entry name" value="Flavin_halogenase"/>
</dbReference>
<accession>A4CBD9</accession>
<feature type="binding site" evidence="2">
    <location>
        <position position="340"/>
    </location>
    <ligand>
        <name>FAD</name>
        <dbReference type="ChEBI" id="CHEBI:57692"/>
    </ligand>
</feature>
<dbReference type="GO" id="GO:0000166">
    <property type="term" value="F:nucleotide binding"/>
    <property type="evidence" value="ECO:0007669"/>
    <property type="project" value="UniProtKB-KW"/>
</dbReference>
<reference evidence="3 4" key="1">
    <citation type="submission" date="2006-02" db="EMBL/GenBank/DDBJ databases">
        <authorList>
            <person name="Moran M.A."/>
            <person name="Kjelleberg S."/>
            <person name="Egan S."/>
            <person name="Saunders N."/>
            <person name="Thomas T."/>
            <person name="Ferriera S."/>
            <person name="Johnson J."/>
            <person name="Kravitz S."/>
            <person name="Halpern A."/>
            <person name="Remington K."/>
            <person name="Beeson K."/>
            <person name="Tran B."/>
            <person name="Rogers Y.-H."/>
            <person name="Friedman R."/>
            <person name="Venter J.C."/>
        </authorList>
    </citation>
    <scope>NUCLEOTIDE SEQUENCE [LARGE SCALE GENOMIC DNA]</scope>
    <source>
        <strain evidence="3 4">D2</strain>
    </source>
</reference>
<evidence type="ECO:0000256" key="2">
    <source>
        <dbReference type="PIRSR" id="PIRSR011396-2"/>
    </source>
</evidence>
<dbReference type="RefSeq" id="WP_009839508.1">
    <property type="nucleotide sequence ID" value="NZ_CH959301.1"/>
</dbReference>
<dbReference type="PANTHER" id="PTHR43747:SF4">
    <property type="entry name" value="FLAVIN-DEPENDENT TRYPTOPHAN HALOGENASE"/>
    <property type="match status" value="1"/>
</dbReference>
<dbReference type="OrthoDB" id="7178350at2"/>
<keyword evidence="2" id="KW-0285">Flavoprotein</keyword>
<feature type="active site" evidence="1">
    <location>
        <position position="81"/>
    </location>
</feature>
<organism evidence="3 4">
    <name type="scientific">Pseudoalteromonas tunicata D2</name>
    <dbReference type="NCBI Taxonomy" id="87626"/>
    <lineage>
        <taxon>Bacteria</taxon>
        <taxon>Pseudomonadati</taxon>
        <taxon>Pseudomonadota</taxon>
        <taxon>Gammaproteobacteria</taxon>
        <taxon>Alteromonadales</taxon>
        <taxon>Pseudoalteromonadaceae</taxon>
        <taxon>Pseudoalteromonas</taxon>
    </lineage>
</organism>
<name>A4CBD9_9GAMM</name>
<evidence type="ECO:0000256" key="1">
    <source>
        <dbReference type="PIRSR" id="PIRSR011396-1"/>
    </source>
</evidence>
<feature type="binding site" evidence="2">
    <location>
        <begin position="12"/>
        <end position="15"/>
    </location>
    <ligand>
        <name>FAD</name>
        <dbReference type="ChEBI" id="CHEBI:57692"/>
    </ligand>
</feature>
<evidence type="ECO:0000313" key="4">
    <source>
        <dbReference type="Proteomes" id="UP000006201"/>
    </source>
</evidence>
<dbReference type="PANTHER" id="PTHR43747">
    <property type="entry name" value="FAD-BINDING PROTEIN"/>
    <property type="match status" value="1"/>
</dbReference>
<keyword evidence="2" id="KW-0274">FAD</keyword>
<comment type="caution">
    <text evidence="3">The sequence shown here is derived from an EMBL/GenBank/DDBJ whole genome shotgun (WGS) entry which is preliminary data.</text>
</comment>
<dbReference type="InterPro" id="IPR050816">
    <property type="entry name" value="Flavin-dep_Halogenase_NPB"/>
</dbReference>
<keyword evidence="4" id="KW-1185">Reference proteome</keyword>
<dbReference type="HOGENOM" id="CLU_022247_0_0_6"/>
<protein>
    <submittedName>
        <fullName evidence="3">Putative tryptophan halogenase</fullName>
    </submittedName>
</protein>
<dbReference type="InterPro" id="IPR033856">
    <property type="entry name" value="Trp_halogen"/>
</dbReference>
<keyword evidence="2" id="KW-0547">Nucleotide-binding</keyword>
<dbReference type="Pfam" id="PF04820">
    <property type="entry name" value="Trp_halogenase"/>
    <property type="match status" value="1"/>
</dbReference>
<proteinExistence type="predicted"/>
<gene>
    <name evidence="3" type="ORF">PTD2_17680</name>
</gene>
<dbReference type="EMBL" id="AAOH01000005">
    <property type="protein sequence ID" value="EAR27676.1"/>
    <property type="molecule type" value="Genomic_DNA"/>
</dbReference>
<evidence type="ECO:0000313" key="3">
    <source>
        <dbReference type="EMBL" id="EAR27676.1"/>
    </source>
</evidence>
<dbReference type="PIRSF" id="PIRSF011396">
    <property type="entry name" value="Trp_halogenase"/>
    <property type="match status" value="1"/>
</dbReference>
<dbReference type="eggNOG" id="COG0654">
    <property type="taxonomic scope" value="Bacteria"/>
</dbReference>
<dbReference type="STRING" id="87626.PTD2_17680"/>
<feature type="binding site" evidence="2">
    <location>
        <position position="81"/>
    </location>
    <ligand>
        <name>7-chloro-L-tryptophan</name>
        <dbReference type="ChEBI" id="CHEBI:58713"/>
    </ligand>
</feature>
<feature type="binding site" evidence="2">
    <location>
        <position position="349"/>
    </location>
    <ligand>
        <name>L-tryptophan</name>
        <dbReference type="ChEBI" id="CHEBI:57912"/>
    </ligand>
</feature>
<dbReference type="AlphaFoldDB" id="A4CBD9"/>
<sequence length="514" mass="57293">MNHKSRIVIVGGGTAGWLSAAKLAKELAANQPNGVQVTLLESSDIPTVGVGEGTWPTIRKTLASIGIDEAEFIKETDASFKQATQFVNWKSDPISTNNTYYHLFSSVSDSAQFNLAPYWLLGDKHTSYAQAVSAQDILCDKGLAPKLITNKPYEGIQNYAYHLDAGKFATLLKRHCIEKLGVKHLIGNVVQVNTDEEGAIASLVTDTQGMLAADLYVDCTGFKSLLIGQALGVKFNSIADTLFVDNAIAIQMPYENDEADIASATLSTAQQAGWIWDIGLQSRRGTGHVYSSEFISHDEAEHTLRQYLGPKATDLPAKHIKMNCGYREKFWHKNCVAIGLSAAFVEPLEASAIFLIEASANMVAELFPINKALMQASAQTFNDSFNYRWRKTIDFIKLHYVLSNRSAPFWQANKRPESIPSSLSEMLNQWQHRPISKYDFAHVFEPFPQESYQYVLYGMGYHPDLAMSQSRYANLDTAENLFGQVSQMRSNFEKHLTTNRALLNKVKKYGFQKL</sequence>
<dbReference type="Proteomes" id="UP000006201">
    <property type="component" value="Unassembled WGS sequence"/>
</dbReference>
<dbReference type="GO" id="GO:0004497">
    <property type="term" value="F:monooxygenase activity"/>
    <property type="evidence" value="ECO:0007669"/>
    <property type="project" value="InterPro"/>
</dbReference>
<dbReference type="SUPFAM" id="SSF51905">
    <property type="entry name" value="FAD/NAD(P)-binding domain"/>
    <property type="match status" value="1"/>
</dbReference>
<dbReference type="Gene3D" id="3.50.50.60">
    <property type="entry name" value="FAD/NAD(P)-binding domain"/>
    <property type="match status" value="1"/>
</dbReference>
<dbReference type="InterPro" id="IPR036188">
    <property type="entry name" value="FAD/NAD-bd_sf"/>
</dbReference>
<feature type="binding site" evidence="2">
    <location>
        <position position="353"/>
    </location>
    <ligand>
        <name>FAD</name>
        <dbReference type="ChEBI" id="CHEBI:57692"/>
    </ligand>
</feature>